<name>A0ABN0R4A1_MYCUL</name>
<dbReference type="SUPFAM" id="SSF51905">
    <property type="entry name" value="FAD/NAD(P)-binding domain"/>
    <property type="match status" value="1"/>
</dbReference>
<organism evidence="5 6">
    <name type="scientific">Mycobacterium ulcerans str. Harvey</name>
    <dbReference type="NCBI Taxonomy" id="1299332"/>
    <lineage>
        <taxon>Bacteria</taxon>
        <taxon>Bacillati</taxon>
        <taxon>Actinomycetota</taxon>
        <taxon>Actinomycetes</taxon>
        <taxon>Mycobacteriales</taxon>
        <taxon>Mycobacteriaceae</taxon>
        <taxon>Mycobacterium</taxon>
        <taxon>Mycobacterium ulcerans group</taxon>
    </lineage>
</organism>
<keyword evidence="1" id="KW-0285">Flavoprotein</keyword>
<keyword evidence="6" id="KW-1185">Reference proteome</keyword>
<comment type="caution">
    <text evidence="5">The sequence shown here is derived from an EMBL/GenBank/DDBJ whole genome shotgun (WGS) entry which is preliminary data.</text>
</comment>
<evidence type="ECO:0000256" key="1">
    <source>
        <dbReference type="ARBA" id="ARBA00022630"/>
    </source>
</evidence>
<dbReference type="Pfam" id="PF00890">
    <property type="entry name" value="FAD_binding_2"/>
    <property type="match status" value="1"/>
</dbReference>
<feature type="domain" description="FAD-dependent oxidoreductase 2 FAD-binding" evidence="4">
    <location>
        <begin position="7"/>
        <end position="31"/>
    </location>
</feature>
<dbReference type="Gene3D" id="3.50.50.60">
    <property type="entry name" value="FAD/NAD(P)-binding domain"/>
    <property type="match status" value="1"/>
</dbReference>
<protein>
    <submittedName>
        <fullName evidence="5">FAD binding domain protein</fullName>
    </submittedName>
</protein>
<accession>A0ABN0R4A1</accession>
<evidence type="ECO:0000313" key="6">
    <source>
        <dbReference type="Proteomes" id="UP000020681"/>
    </source>
</evidence>
<feature type="region of interest" description="Disordered" evidence="3">
    <location>
        <begin position="1"/>
        <end position="48"/>
    </location>
</feature>
<feature type="compositionally biased region" description="Basic residues" evidence="3">
    <location>
        <begin position="37"/>
        <end position="48"/>
    </location>
</feature>
<gene>
    <name evidence="5" type="ORF">I551_1640</name>
</gene>
<keyword evidence="2" id="KW-0560">Oxidoreductase</keyword>
<evidence type="ECO:0000256" key="2">
    <source>
        <dbReference type="ARBA" id="ARBA00023002"/>
    </source>
</evidence>
<evidence type="ECO:0000259" key="4">
    <source>
        <dbReference type="Pfam" id="PF00890"/>
    </source>
</evidence>
<evidence type="ECO:0000256" key="3">
    <source>
        <dbReference type="SAM" id="MobiDB-lite"/>
    </source>
</evidence>
<dbReference type="InterPro" id="IPR036188">
    <property type="entry name" value="FAD/NAD-bd_sf"/>
</dbReference>
<sequence length="48" mass="5036">MTTYDTDVLVVGGGPGGLATALNARKRGSRSSSQTRGRARSTRRAARD</sequence>
<dbReference type="Proteomes" id="UP000020681">
    <property type="component" value="Unassembled WGS sequence"/>
</dbReference>
<evidence type="ECO:0000313" key="5">
    <source>
        <dbReference type="EMBL" id="EUA91879.1"/>
    </source>
</evidence>
<proteinExistence type="predicted"/>
<dbReference type="EMBL" id="JAOL01000085">
    <property type="protein sequence ID" value="EUA91879.1"/>
    <property type="molecule type" value="Genomic_DNA"/>
</dbReference>
<reference evidence="5 6" key="1">
    <citation type="submission" date="2014-01" db="EMBL/GenBank/DDBJ databases">
        <authorList>
            <person name="Dobos K."/>
            <person name="Lenaerts A."/>
            <person name="Ordway D."/>
            <person name="DeGroote M.A."/>
            <person name="Parker T."/>
            <person name="Sizemore C."/>
            <person name="Tallon L.J."/>
            <person name="Sadzewicz L.K."/>
            <person name="Sengamalay N."/>
            <person name="Fraser C.M."/>
            <person name="Hine E."/>
            <person name="Shefchek K.A."/>
            <person name="Das S.P."/>
            <person name="Tettelin H."/>
        </authorList>
    </citation>
    <scope>NUCLEOTIDE SEQUENCE [LARGE SCALE GENOMIC DNA]</scope>
    <source>
        <strain evidence="5 6">Harvey</strain>
    </source>
</reference>
<dbReference type="InterPro" id="IPR003953">
    <property type="entry name" value="FAD-dep_OxRdtase_2_FAD-bd"/>
</dbReference>